<dbReference type="InterPro" id="IPR001789">
    <property type="entry name" value="Sig_transdc_resp-reg_receiver"/>
</dbReference>
<keyword evidence="3" id="KW-0597">Phosphoprotein</keyword>
<evidence type="ECO:0000259" key="5">
    <source>
        <dbReference type="PROSITE" id="PS50930"/>
    </source>
</evidence>
<dbReference type="SUPFAM" id="SSF52172">
    <property type="entry name" value="CheY-like"/>
    <property type="match status" value="1"/>
</dbReference>
<organism evidence="6 7">
    <name type="scientific">Anaeromicropila herbilytica</name>
    <dbReference type="NCBI Taxonomy" id="2785025"/>
    <lineage>
        <taxon>Bacteria</taxon>
        <taxon>Bacillati</taxon>
        <taxon>Bacillota</taxon>
        <taxon>Clostridia</taxon>
        <taxon>Lachnospirales</taxon>
        <taxon>Lachnospiraceae</taxon>
        <taxon>Anaeromicropila</taxon>
    </lineage>
</organism>
<dbReference type="PANTHER" id="PTHR37299">
    <property type="entry name" value="TRANSCRIPTIONAL REGULATOR-RELATED"/>
    <property type="match status" value="1"/>
</dbReference>
<comment type="function">
    <text evidence="2">May play the central regulatory role in sporulation. It may be an element of the effector pathway responsible for the activation of sporulation genes in response to nutritional stress. Spo0A may act in concert with spo0H (a sigma factor) to control the expression of some genes that are critical to the sporulation process.</text>
</comment>
<dbReference type="RefSeq" id="WP_271713798.1">
    <property type="nucleotide sequence ID" value="NZ_AP024169.1"/>
</dbReference>
<reference evidence="6 7" key="1">
    <citation type="submission" date="2020-11" db="EMBL/GenBank/DDBJ databases">
        <title>Draft genome sequencing of a Lachnospiraceae strain isolated from anoxic soil subjected to BSD treatment.</title>
        <authorList>
            <person name="Uek A."/>
            <person name="Tonouchi A."/>
        </authorList>
    </citation>
    <scope>NUCLEOTIDE SEQUENCE [LARGE SCALE GENOMIC DNA]</scope>
    <source>
        <strain evidence="6 7">TB5</strain>
    </source>
</reference>
<keyword evidence="7" id="KW-1185">Reference proteome</keyword>
<dbReference type="InterPro" id="IPR046947">
    <property type="entry name" value="LytR-like"/>
</dbReference>
<dbReference type="InterPro" id="IPR007492">
    <property type="entry name" value="LytTR_DNA-bd_dom"/>
</dbReference>
<dbReference type="PROSITE" id="PS50110">
    <property type="entry name" value="RESPONSE_REGULATORY"/>
    <property type="match status" value="1"/>
</dbReference>
<gene>
    <name evidence="6" type="primary">rgbR_3</name>
    <name evidence="6" type="ORF">bsdtb5_40750</name>
</gene>
<dbReference type="EMBL" id="AP024169">
    <property type="protein sequence ID" value="BCN32780.1"/>
    <property type="molecule type" value="Genomic_DNA"/>
</dbReference>
<protein>
    <recommendedName>
        <fullName evidence="1">Stage 0 sporulation protein A homolog</fullName>
    </recommendedName>
</protein>
<dbReference type="SMART" id="SM00448">
    <property type="entry name" value="REC"/>
    <property type="match status" value="1"/>
</dbReference>
<keyword evidence="6" id="KW-0238">DNA-binding</keyword>
<dbReference type="Gene3D" id="3.40.50.2300">
    <property type="match status" value="1"/>
</dbReference>
<feature type="modified residue" description="4-aspartylphosphate" evidence="3">
    <location>
        <position position="60"/>
    </location>
</feature>
<dbReference type="SMART" id="SM00850">
    <property type="entry name" value="LytTR"/>
    <property type="match status" value="1"/>
</dbReference>
<proteinExistence type="predicted"/>
<dbReference type="AlphaFoldDB" id="A0A7R7EQA5"/>
<evidence type="ECO:0000259" key="4">
    <source>
        <dbReference type="PROSITE" id="PS50110"/>
    </source>
</evidence>
<dbReference type="InterPro" id="IPR011006">
    <property type="entry name" value="CheY-like_superfamily"/>
</dbReference>
<dbReference type="PANTHER" id="PTHR37299:SF1">
    <property type="entry name" value="STAGE 0 SPORULATION PROTEIN A HOMOLOG"/>
    <property type="match status" value="1"/>
</dbReference>
<dbReference type="Gene3D" id="2.40.50.1020">
    <property type="entry name" value="LytTr DNA-binding domain"/>
    <property type="match status" value="1"/>
</dbReference>
<evidence type="ECO:0000256" key="1">
    <source>
        <dbReference type="ARBA" id="ARBA00018672"/>
    </source>
</evidence>
<sequence length="236" mass="28019">MIHIAVCDDDSIFKDYLLELIKRWSKSTDNKVSIQQFDDGAKFVDYLCISQTEFDIILLDMQMKELGGIDTAQVIRKRNNKVIIIFITSHIDMVLHAFEVKAYRYLMKDTIEKELPMVLTKAIEEIQYERKNMFSFSFQGKERLISLQDIVYFESNKRTILVHLKDKVLSYYGKLNEVELEVSDYEFIRIHQSYIINLKYVEEIRGYDLMLEQGIRLPISKSKIKEVNRAFTWSLR</sequence>
<dbReference type="KEGG" id="ahb:bsdtb5_40750"/>
<evidence type="ECO:0000313" key="6">
    <source>
        <dbReference type="EMBL" id="BCN32780.1"/>
    </source>
</evidence>
<dbReference type="Pfam" id="PF04397">
    <property type="entry name" value="LytTR"/>
    <property type="match status" value="1"/>
</dbReference>
<dbReference type="GO" id="GO:0000156">
    <property type="term" value="F:phosphorelay response regulator activity"/>
    <property type="evidence" value="ECO:0007669"/>
    <property type="project" value="InterPro"/>
</dbReference>
<feature type="domain" description="HTH LytTR-type" evidence="5">
    <location>
        <begin position="136"/>
        <end position="233"/>
    </location>
</feature>
<accession>A0A7R7EQA5</accession>
<evidence type="ECO:0000256" key="2">
    <source>
        <dbReference type="ARBA" id="ARBA00024867"/>
    </source>
</evidence>
<evidence type="ECO:0000256" key="3">
    <source>
        <dbReference type="PROSITE-ProRule" id="PRU00169"/>
    </source>
</evidence>
<dbReference type="PROSITE" id="PS50930">
    <property type="entry name" value="HTH_LYTTR"/>
    <property type="match status" value="1"/>
</dbReference>
<dbReference type="Proteomes" id="UP000595897">
    <property type="component" value="Chromosome"/>
</dbReference>
<evidence type="ECO:0000313" key="7">
    <source>
        <dbReference type="Proteomes" id="UP000595897"/>
    </source>
</evidence>
<feature type="domain" description="Response regulatory" evidence="4">
    <location>
        <begin position="3"/>
        <end position="123"/>
    </location>
</feature>
<dbReference type="Pfam" id="PF00072">
    <property type="entry name" value="Response_reg"/>
    <property type="match status" value="1"/>
</dbReference>
<name>A0A7R7EQA5_9FIRM</name>
<dbReference type="GO" id="GO:0003677">
    <property type="term" value="F:DNA binding"/>
    <property type="evidence" value="ECO:0007669"/>
    <property type="project" value="UniProtKB-KW"/>
</dbReference>